<dbReference type="InterPro" id="IPR052933">
    <property type="entry name" value="DNA_Protect_Modify"/>
</dbReference>
<keyword evidence="3" id="KW-0067">ATP-binding</keyword>
<dbReference type="SMART" id="SM00306">
    <property type="entry name" value="HintN"/>
    <property type="match status" value="1"/>
</dbReference>
<evidence type="ECO:0000256" key="1">
    <source>
        <dbReference type="SAM" id="Coils"/>
    </source>
</evidence>
<dbReference type="Gene3D" id="3.40.50.300">
    <property type="entry name" value="P-loop containing nucleotide triphosphate hydrolases"/>
    <property type="match status" value="1"/>
</dbReference>
<evidence type="ECO:0000259" key="2">
    <source>
        <dbReference type="PROSITE" id="PS50819"/>
    </source>
</evidence>
<reference evidence="3" key="2">
    <citation type="journal article" date="2014" name="ISME J.">
        <title>Microbial stratification in low pH oxic and suboxic macroscopic growths along an acid mine drainage.</title>
        <authorList>
            <person name="Mendez-Garcia C."/>
            <person name="Mesa V."/>
            <person name="Sprenger R.R."/>
            <person name="Richter M."/>
            <person name="Diez M.S."/>
            <person name="Solano J."/>
            <person name="Bargiela R."/>
            <person name="Golyshina O.V."/>
            <person name="Manteca A."/>
            <person name="Ramos J.L."/>
            <person name="Gallego J.R."/>
            <person name="Llorente I."/>
            <person name="Martins Dos Santos V.A."/>
            <person name="Jensen O.N."/>
            <person name="Pelaez A.I."/>
            <person name="Sanchez J."/>
            <person name="Ferrer M."/>
        </authorList>
    </citation>
    <scope>NUCLEOTIDE SEQUENCE</scope>
</reference>
<dbReference type="InterPro" id="IPR027417">
    <property type="entry name" value="P-loop_NTPase"/>
</dbReference>
<feature type="coiled-coil region" evidence="1">
    <location>
        <begin position="590"/>
        <end position="637"/>
    </location>
</feature>
<dbReference type="InterPro" id="IPR004042">
    <property type="entry name" value="Intein_endonuc_central"/>
</dbReference>
<dbReference type="InterPro" id="IPR004860">
    <property type="entry name" value="LAGLIDADG_dom"/>
</dbReference>
<protein>
    <submittedName>
        <fullName evidence="3">Helicase domain protein</fullName>
    </submittedName>
</protein>
<keyword evidence="3" id="KW-0378">Hydrolase</keyword>
<organism evidence="3">
    <name type="scientific">mine drainage metagenome</name>
    <dbReference type="NCBI Taxonomy" id="410659"/>
    <lineage>
        <taxon>unclassified sequences</taxon>
        <taxon>metagenomes</taxon>
        <taxon>ecological metagenomes</taxon>
    </lineage>
</organism>
<keyword evidence="3" id="KW-0347">Helicase</keyword>
<feature type="domain" description="DOD-type homing endonuclease" evidence="2">
    <location>
        <begin position="270"/>
        <end position="408"/>
    </location>
</feature>
<dbReference type="InterPro" id="IPR027434">
    <property type="entry name" value="Homing_endonucl"/>
</dbReference>
<dbReference type="EMBL" id="AUZX01005381">
    <property type="protein sequence ID" value="EQD68118.1"/>
    <property type="molecule type" value="Genomic_DNA"/>
</dbReference>
<dbReference type="Gene3D" id="2.170.16.10">
    <property type="entry name" value="Hedgehog/Intein (Hint) domain"/>
    <property type="match status" value="1"/>
</dbReference>
<sequence length="1015" mass="114412">MAATQTYGTSRVNALTLFAQALNQQVPTVYDVDPRDRDKRIVNQAETLTAREKQQELKAKFVEWLWSDEARALRLARIYNDGFNNRVERKYDGSHLVLPGFSNCVTLGAHQRNAIWRTVVSGTNTLLAHAVGAGKAQPLDAKVLTPEGWTLMGALKVGDSVITVDGEATAVTGVFPQGRKAIYKVTFSDGSSTECCDEHLWLTWSYRERSQAQRAKKLGKEWLCGRPKVRSLSEIRRTLRSGHLNALNHSIPIVSPVHFAAQNVPVDPYLLGVLLGDGTITGKFTQLTSADEDIVRHCQSRLGDNLELVKLKAPYQWGFRSQKVVGFGKEKQPNPLRKALTGLGVQGTDCYTKFIPDVYKFNTVDVRVALLQGLMDTDGSVQRRSVYFHTSSPRLAEDVKFLVQSLGGTVLMTTKRPKFRHNGEERIGALSYNLCLKLPNEIMPFRLRRKREAVKAKSSYLPVRYIVDVVAIDEREAQCISVDHPSRLYVTDDFIVTHNTYEMICAGMELRRLGKARKPCHLVPNHILEQYTAEFLRAYPSAKVLMATKDDLSGDRRRTMLSRIATGDWDAVIITHSSFERIPLSTAYMEQFIGEELERIEEALRQLRSAIRGNRIVKELARAKKQWQAKLLKLSRKDKKDDILTFEDLGIDWLFTDESHFFKNLYRLSKMTRIAGLPNSNSERAFDLFVKTRHVMEHRADECGIVFATATPIANSMAELWVVQRYLQPRTLERYMVDSFDTWAGSFGESVTALEVAPDGSGYRMHTRFSRFVNLPELMTMFREVADIQTKEDLNLPTPKVLSETVTAKASPVLKSFVKTLVKRAELIRSGQVTPQVDNMLAVTNDGRKAALDMRLVGPMAGDDPEGKVTLCANTVYRIWESTAESRGTQILFCDLSTPANDGRFNVYSDLKQKLVSRGVLAAEIAFIHDYESDAAKAKLFKAVREGRIRVLLGSTGKMGVGTNVQTRLVALHHLDAPWRPADIEQREGRIERQGNLNTEVNVTRLSHQFLRMSV</sequence>
<dbReference type="GO" id="GO:0016539">
    <property type="term" value="P:intein-mediated protein splicing"/>
    <property type="evidence" value="ECO:0007669"/>
    <property type="project" value="InterPro"/>
</dbReference>
<proteinExistence type="predicted"/>
<dbReference type="SUPFAM" id="SSF52540">
    <property type="entry name" value="P-loop containing nucleoside triphosphate hydrolases"/>
    <property type="match status" value="2"/>
</dbReference>
<dbReference type="Pfam" id="PF14528">
    <property type="entry name" value="LAGLIDADG_3"/>
    <property type="match status" value="1"/>
</dbReference>
<gene>
    <name evidence="3" type="ORF">B1A_07468</name>
</gene>
<dbReference type="InterPro" id="IPR003587">
    <property type="entry name" value="Hint_dom_N"/>
</dbReference>
<accession>T1BHL8</accession>
<dbReference type="PANTHER" id="PTHR41313">
    <property type="entry name" value="ADENINE-SPECIFIC METHYLTRANSFERASE"/>
    <property type="match status" value="1"/>
</dbReference>
<dbReference type="SUPFAM" id="SSF55608">
    <property type="entry name" value="Homing endonucleases"/>
    <property type="match status" value="1"/>
</dbReference>
<dbReference type="PROSITE" id="PS50819">
    <property type="entry name" value="INTEIN_ENDONUCLEASE"/>
    <property type="match status" value="1"/>
</dbReference>
<dbReference type="GO" id="GO:0004386">
    <property type="term" value="F:helicase activity"/>
    <property type="evidence" value="ECO:0007669"/>
    <property type="project" value="UniProtKB-KW"/>
</dbReference>
<dbReference type="AlphaFoldDB" id="T1BHL8"/>
<keyword evidence="3" id="KW-0547">Nucleotide-binding</keyword>
<dbReference type="Gene3D" id="3.10.28.10">
    <property type="entry name" value="Homing endonucleases"/>
    <property type="match status" value="1"/>
</dbReference>
<dbReference type="SUPFAM" id="SSF51294">
    <property type="entry name" value="Hedgehog/intein (Hint) domain"/>
    <property type="match status" value="1"/>
</dbReference>
<name>T1BHL8_9ZZZZ</name>
<dbReference type="PANTHER" id="PTHR41313:SF1">
    <property type="entry name" value="DNA METHYLASE ADENINE-SPECIFIC DOMAIN-CONTAINING PROTEIN"/>
    <property type="match status" value="1"/>
</dbReference>
<dbReference type="InterPro" id="IPR036844">
    <property type="entry name" value="Hint_dom_sf"/>
</dbReference>
<comment type="caution">
    <text evidence="3">The sequence shown here is derived from an EMBL/GenBank/DDBJ whole genome shotgun (WGS) entry which is preliminary data.</text>
</comment>
<dbReference type="PRINTS" id="PR00379">
    <property type="entry name" value="INTEIN"/>
</dbReference>
<evidence type="ECO:0000313" key="3">
    <source>
        <dbReference type="EMBL" id="EQD68118.1"/>
    </source>
</evidence>
<dbReference type="InterPro" id="IPR006142">
    <property type="entry name" value="INTEIN"/>
</dbReference>
<keyword evidence="1" id="KW-0175">Coiled coil</keyword>
<reference evidence="3" key="1">
    <citation type="submission" date="2013-08" db="EMBL/GenBank/DDBJ databases">
        <authorList>
            <person name="Mendez C."/>
            <person name="Richter M."/>
            <person name="Ferrer M."/>
            <person name="Sanchez J."/>
        </authorList>
    </citation>
    <scope>NUCLEOTIDE SEQUENCE</scope>
</reference>
<dbReference type="GO" id="GO:0004519">
    <property type="term" value="F:endonuclease activity"/>
    <property type="evidence" value="ECO:0007669"/>
    <property type="project" value="InterPro"/>
</dbReference>